<dbReference type="EMBL" id="KU220026">
    <property type="protein sequence ID" value="AMA67377.1"/>
    <property type="molecule type" value="Genomic_DNA"/>
</dbReference>
<dbReference type="InterPro" id="IPR050566">
    <property type="entry name" value="Deoxyribonucleoside_kinase"/>
</dbReference>
<keyword evidence="2" id="KW-0237">DNA synthesis</keyword>
<evidence type="ECO:0000256" key="6">
    <source>
        <dbReference type="ARBA" id="ARBA00022840"/>
    </source>
</evidence>
<dbReference type="InterPro" id="IPR027417">
    <property type="entry name" value="P-loop_NTPase"/>
</dbReference>
<keyword evidence="5 9" id="KW-0418">Kinase</keyword>
<evidence type="ECO:0000313" key="10">
    <source>
        <dbReference type="Proteomes" id="UP000207650"/>
    </source>
</evidence>
<dbReference type="Gene3D" id="3.40.50.300">
    <property type="entry name" value="P-loop containing nucleotide triphosphate hydrolases"/>
    <property type="match status" value="1"/>
</dbReference>
<dbReference type="GO" id="GO:0005524">
    <property type="term" value="F:ATP binding"/>
    <property type="evidence" value="ECO:0007669"/>
    <property type="project" value="UniProtKB-KW"/>
</dbReference>
<dbReference type="InterPro" id="IPR001889">
    <property type="entry name" value="Herpes_TK"/>
</dbReference>
<dbReference type="PANTHER" id="PTHR10513">
    <property type="entry name" value="DEOXYNUCLEOSIDE KINASE"/>
    <property type="match status" value="1"/>
</dbReference>
<keyword evidence="1" id="KW-0244">Early protein</keyword>
<feature type="compositionally biased region" description="Pro residues" evidence="7">
    <location>
        <begin position="72"/>
        <end position="81"/>
    </location>
</feature>
<proteinExistence type="inferred from homology"/>
<dbReference type="Proteomes" id="UP000207650">
    <property type="component" value="Segment"/>
</dbReference>
<feature type="compositionally biased region" description="Acidic residues" evidence="7">
    <location>
        <begin position="115"/>
        <end position="125"/>
    </location>
</feature>
<evidence type="ECO:0000256" key="4">
    <source>
        <dbReference type="ARBA" id="ARBA00022741"/>
    </source>
</evidence>
<keyword evidence="3" id="KW-0808">Transferase</keyword>
<sequence length="572" mass="64872">MAARGRYDSFSDEDLPAKHPAKNGLKMLEDSDTDDSGSTSAGEDFEWDGVAIEPTEKKNSVQEKDFLARRPLPAPPKPPRTPRSLVKYTANLYDKPIVFPESVIDSCTNPLPGPDYEEDNSDEDSNTAHRHGLKNRPSFVTRHGLDISPHVPHQRHYVEKTGDDYEDVGTYCRDVRPKIVSKSKGWLTKKMTKPHMKIPKVGGKLQSMKELSGSFKNLLHIKRDLPKQDMNIIDNIVFKTIVGSNQCPSFRHAFFLFLEGCIAVGKTTLLNFMKETSPDTVISFPEPMVYWRNVYTDCIKDLYDIVKPSNAGKNSVSAKILACQLKFATPITCLQTSTRRFLKHDAPLQNSNASDSWIVFDRHPLSSTVVFPLLHVRSGLLSFHHFLSIISTFRASEGDVICLMYMSEHDNLRMLKRRGRKGEESVNSSYLRQVNSVFNSCYYTWLLLKYFSPEDLVSVCCCDVSLNELCFINDMNQEKTETAKKLFHRSVLAIIMDMIEPFRSNCTIIEICLSLCIELKKLEFIVINASDYINNVPGMWSDIFRQSLKNPAIKTQVVDWSGLATFSASFNS</sequence>
<accession>A0A120HQI5</accession>
<evidence type="ECO:0000256" key="1">
    <source>
        <dbReference type="ARBA" id="ARBA00022518"/>
    </source>
</evidence>
<dbReference type="OrthoDB" id="7738at10239"/>
<dbReference type="GO" id="GO:0071897">
    <property type="term" value="P:DNA biosynthetic process"/>
    <property type="evidence" value="ECO:0007669"/>
    <property type="project" value="UniProtKB-KW"/>
</dbReference>
<evidence type="ECO:0000256" key="2">
    <source>
        <dbReference type="ARBA" id="ARBA00022634"/>
    </source>
</evidence>
<gene>
    <name evidence="9" type="primary">ORF21</name>
    <name evidence="9" type="ORF">AOT99_gpORF21</name>
</gene>
<dbReference type="GO" id="GO:0004797">
    <property type="term" value="F:thymidine kinase activity"/>
    <property type="evidence" value="ECO:0007669"/>
    <property type="project" value="InterPro"/>
</dbReference>
<reference evidence="9 10" key="1">
    <citation type="journal article" date="2016" name="MSphere">
        <title>Isolation and Characterization of a Novel Gammaherpesvirus from a Microbat Cell Line.</title>
        <authorList>
            <person name="Shabman R.S."/>
            <person name="Shrivastava S."/>
            <person name="Tsibane T."/>
            <person name="Attie O."/>
            <person name="Jayaprakash A."/>
            <person name="Mire C.E."/>
            <person name="Dilley K.E."/>
            <person name="Puri V."/>
            <person name="Stockwell T.B."/>
            <person name="Geisbert T.W."/>
            <person name="Sachidanandam R."/>
            <person name="Basler C.F."/>
        </authorList>
    </citation>
    <scope>NUCLEOTIDE SEQUENCE [LARGE SCALE GENOMIC DNA]</scope>
    <source>
        <strain evidence="9 10">My-HV8/Myotis velifer incautus/USA/FCGHV/2011</strain>
    </source>
</reference>
<dbReference type="SUPFAM" id="SSF52540">
    <property type="entry name" value="P-loop containing nucleoside triphosphate hydrolases"/>
    <property type="match status" value="1"/>
</dbReference>
<name>A0A120HQI5_9GAMA</name>
<keyword evidence="10" id="KW-1185">Reference proteome</keyword>
<feature type="region of interest" description="Disordered" evidence="7">
    <location>
        <begin position="104"/>
        <end position="134"/>
    </location>
</feature>
<evidence type="ECO:0000256" key="3">
    <source>
        <dbReference type="ARBA" id="ARBA00022679"/>
    </source>
</evidence>
<evidence type="ECO:0000259" key="8">
    <source>
        <dbReference type="Pfam" id="PF08465"/>
    </source>
</evidence>
<evidence type="ECO:0000256" key="7">
    <source>
        <dbReference type="SAM" id="MobiDB-lite"/>
    </source>
</evidence>
<dbReference type="PANTHER" id="PTHR10513:SF35">
    <property type="entry name" value="DEOXYADENOSINE KINASE"/>
    <property type="match status" value="1"/>
</dbReference>
<feature type="region of interest" description="Disordered" evidence="7">
    <location>
        <begin position="1"/>
        <end position="83"/>
    </location>
</feature>
<organism evidence="9 10">
    <name type="scientific">Vespertilionid gammaherpesvirus 1</name>
    <dbReference type="NCBI Taxonomy" id="2560830"/>
    <lineage>
        <taxon>Viruses</taxon>
        <taxon>Duplodnaviria</taxon>
        <taxon>Heunggongvirae</taxon>
        <taxon>Peploviricota</taxon>
        <taxon>Herviviricetes</taxon>
        <taxon>Herpesvirales</taxon>
        <taxon>Orthoherpesviridae</taxon>
        <taxon>Gammaherpesvirinae</taxon>
        <taxon>Percavirus</taxon>
        <taxon>Percavirus vespertilionidgamma1</taxon>
    </lineage>
</organism>
<dbReference type="Pfam" id="PF08465">
    <property type="entry name" value="Herpes_TK_C"/>
    <property type="match status" value="1"/>
</dbReference>
<feature type="domain" description="Herpesvirus thymidine kinase C-terminal" evidence="8">
    <location>
        <begin position="534"/>
        <end position="563"/>
    </location>
</feature>
<evidence type="ECO:0000313" key="9">
    <source>
        <dbReference type="EMBL" id="AMA67377.1"/>
    </source>
</evidence>
<protein>
    <submittedName>
        <fullName evidence="9">Thymidine kinase</fullName>
    </submittedName>
</protein>
<dbReference type="Pfam" id="PF00693">
    <property type="entry name" value="Herpes_TK"/>
    <property type="match status" value="1"/>
</dbReference>
<dbReference type="KEGG" id="vg:26836941"/>
<dbReference type="InterPro" id="IPR013672">
    <property type="entry name" value="Herpes_TK_C"/>
</dbReference>
<keyword evidence="4" id="KW-0547">Nucleotide-binding</keyword>
<dbReference type="HAMAP" id="MF_04029">
    <property type="entry name" value="HSV_KITH"/>
    <property type="match status" value="1"/>
</dbReference>
<keyword evidence="6" id="KW-0067">ATP-binding</keyword>
<evidence type="ECO:0000256" key="5">
    <source>
        <dbReference type="ARBA" id="ARBA00022777"/>
    </source>
</evidence>
<feature type="compositionally biased region" description="Basic and acidic residues" evidence="7">
    <location>
        <begin position="54"/>
        <end position="68"/>
    </location>
</feature>
<dbReference type="GO" id="GO:0006230">
    <property type="term" value="P:TMP biosynthetic process"/>
    <property type="evidence" value="ECO:0007669"/>
    <property type="project" value="InterPro"/>
</dbReference>